<feature type="transmembrane region" description="Helical" evidence="7">
    <location>
        <begin position="220"/>
        <end position="242"/>
    </location>
</feature>
<dbReference type="PANTHER" id="PTHR30371">
    <property type="entry name" value="SEC-INDEPENDENT PROTEIN TRANSLOCASE PROTEIN TATC"/>
    <property type="match status" value="1"/>
</dbReference>
<sequence>MQKAIESSRARANPRKSYSKVKGNKMPNPGKLGAKAYQFPSKGNKGGHQTNSSLNGNYLRMTQDRISKSTSDWMPRGEVRIRSVRILIGLGLTWFTRYWFPEELISPLAKPFLTLPLDSYFLLWGTKDEIQSIPPFKWFSLLLVPVPNSSPGSSQCLALSILRGCNINKFAHDQVPVIVIRLPEPRGLSVETSTNNRRFLMVFPLLTAALFTPPDIWCQIVARFLISLIIELAIFVASIVQVREEVWTSGMRGSGSIDKKEKEPP</sequence>
<comment type="caution">
    <text evidence="8">The sequence shown here is derived from an EMBL/GenBank/DDBJ whole genome shotgun (WGS) entry which is preliminary data.</text>
</comment>
<keyword evidence="3 7" id="KW-0812">Transmembrane</keyword>
<accession>A0A4U5PZS4</accession>
<dbReference type="AlphaFoldDB" id="A0A4U5PZS4"/>
<evidence type="ECO:0000256" key="6">
    <source>
        <dbReference type="SAM" id="MobiDB-lite"/>
    </source>
</evidence>
<proteinExistence type="inferred from homology"/>
<feature type="compositionally biased region" description="Basic residues" evidence="6">
    <location>
        <begin position="12"/>
        <end position="23"/>
    </location>
</feature>
<name>A0A4U5PZS4_POPAL</name>
<reference evidence="8" key="1">
    <citation type="submission" date="2018-10" db="EMBL/GenBank/DDBJ databases">
        <title>Population genomic analysis revealed the cold adaptation of white poplar.</title>
        <authorList>
            <person name="Liu Y.-J."/>
        </authorList>
    </citation>
    <scope>NUCLEOTIDE SEQUENCE [LARGE SCALE GENOMIC DNA]</scope>
    <source>
        <strain evidence="8">PAL-ZL1</strain>
    </source>
</reference>
<gene>
    <name evidence="8" type="ORF">D5086_0000161120</name>
</gene>
<dbReference type="InterPro" id="IPR002033">
    <property type="entry name" value="TatC"/>
</dbReference>
<dbReference type="EMBL" id="RCHU01000534">
    <property type="protein sequence ID" value="TKS02711.1"/>
    <property type="molecule type" value="Genomic_DNA"/>
</dbReference>
<keyword evidence="8" id="KW-0496">Mitochondrion</keyword>
<organism evidence="8">
    <name type="scientific">Populus alba</name>
    <name type="common">White poplar</name>
    <dbReference type="NCBI Taxonomy" id="43335"/>
    <lineage>
        <taxon>Eukaryota</taxon>
        <taxon>Viridiplantae</taxon>
        <taxon>Streptophyta</taxon>
        <taxon>Embryophyta</taxon>
        <taxon>Tracheophyta</taxon>
        <taxon>Spermatophyta</taxon>
        <taxon>Magnoliopsida</taxon>
        <taxon>eudicotyledons</taxon>
        <taxon>Gunneridae</taxon>
        <taxon>Pentapetalae</taxon>
        <taxon>rosids</taxon>
        <taxon>fabids</taxon>
        <taxon>Malpighiales</taxon>
        <taxon>Salicaceae</taxon>
        <taxon>Saliceae</taxon>
        <taxon>Populus</taxon>
    </lineage>
</organism>
<evidence type="ECO:0000256" key="7">
    <source>
        <dbReference type="SAM" id="Phobius"/>
    </source>
</evidence>
<evidence type="ECO:0000256" key="5">
    <source>
        <dbReference type="ARBA" id="ARBA00023136"/>
    </source>
</evidence>
<evidence type="ECO:0000256" key="4">
    <source>
        <dbReference type="ARBA" id="ARBA00022989"/>
    </source>
</evidence>
<dbReference type="PANTHER" id="PTHR30371:SF0">
    <property type="entry name" value="SEC-INDEPENDENT PROTEIN TRANSLOCASE PROTEIN TATC, CHLOROPLASTIC-RELATED"/>
    <property type="match status" value="1"/>
</dbReference>
<evidence type="ECO:0000313" key="8">
    <source>
        <dbReference type="EMBL" id="TKS02711.1"/>
    </source>
</evidence>
<dbReference type="GO" id="GO:0043953">
    <property type="term" value="P:protein transport by the Tat complex"/>
    <property type="evidence" value="ECO:0007669"/>
    <property type="project" value="TreeGrafter"/>
</dbReference>
<comment type="similarity">
    <text evidence="2">Belongs to the TatC family.</text>
</comment>
<dbReference type="GO" id="GO:0033281">
    <property type="term" value="C:TAT protein transport complex"/>
    <property type="evidence" value="ECO:0007669"/>
    <property type="project" value="TreeGrafter"/>
</dbReference>
<dbReference type="STRING" id="43335.A0A4U5PZS4"/>
<dbReference type="GO" id="GO:0009977">
    <property type="term" value="F:proton motive force dependent protein transmembrane transporter activity"/>
    <property type="evidence" value="ECO:0007669"/>
    <property type="project" value="TreeGrafter"/>
</dbReference>
<comment type="subcellular location">
    <subcellularLocation>
        <location evidence="1">Membrane</location>
        <topology evidence="1">Multi-pass membrane protein</topology>
    </subcellularLocation>
</comment>
<keyword evidence="5 7" id="KW-0472">Membrane</keyword>
<dbReference type="GO" id="GO:0065002">
    <property type="term" value="P:intracellular protein transmembrane transport"/>
    <property type="evidence" value="ECO:0007669"/>
    <property type="project" value="TreeGrafter"/>
</dbReference>
<feature type="region of interest" description="Disordered" evidence="6">
    <location>
        <begin position="1"/>
        <end position="55"/>
    </location>
</feature>
<geneLocation type="mitochondrion" evidence="8"/>
<protein>
    <submittedName>
        <fullName evidence="8">Uncharacterized protein</fullName>
    </submittedName>
</protein>
<evidence type="ECO:0000256" key="2">
    <source>
        <dbReference type="ARBA" id="ARBA00008882"/>
    </source>
</evidence>
<evidence type="ECO:0000256" key="1">
    <source>
        <dbReference type="ARBA" id="ARBA00004141"/>
    </source>
</evidence>
<evidence type="ECO:0000256" key="3">
    <source>
        <dbReference type="ARBA" id="ARBA00022692"/>
    </source>
</evidence>
<keyword evidence="4 7" id="KW-1133">Transmembrane helix</keyword>